<evidence type="ECO:0000313" key="2">
    <source>
        <dbReference type="Proteomes" id="UP000466442"/>
    </source>
</evidence>
<accession>A0A6A4JL32</accession>
<keyword evidence="2" id="KW-1185">Reference proteome</keyword>
<reference evidence="1" key="1">
    <citation type="journal article" date="2021" name="Mol. Ecol. Resour.">
        <title>Apolygus lucorum genome provides insights into omnivorousness and mesophyll feeding.</title>
        <authorList>
            <person name="Liu Y."/>
            <person name="Liu H."/>
            <person name="Wang H."/>
            <person name="Huang T."/>
            <person name="Liu B."/>
            <person name="Yang B."/>
            <person name="Yin L."/>
            <person name="Li B."/>
            <person name="Zhang Y."/>
            <person name="Zhang S."/>
            <person name="Jiang F."/>
            <person name="Zhang X."/>
            <person name="Ren Y."/>
            <person name="Wang B."/>
            <person name="Wang S."/>
            <person name="Lu Y."/>
            <person name="Wu K."/>
            <person name="Fan W."/>
            <person name="Wang G."/>
        </authorList>
    </citation>
    <scope>NUCLEOTIDE SEQUENCE</scope>
    <source>
        <strain evidence="1">12Hb</strain>
    </source>
</reference>
<evidence type="ECO:0000313" key="1">
    <source>
        <dbReference type="EMBL" id="KAF6202903.1"/>
    </source>
</evidence>
<proteinExistence type="predicted"/>
<dbReference type="EMBL" id="WIXP02000011">
    <property type="protein sequence ID" value="KAF6202903.1"/>
    <property type="molecule type" value="Genomic_DNA"/>
</dbReference>
<dbReference type="AlphaFoldDB" id="A0A6A4JL32"/>
<organism evidence="1 2">
    <name type="scientific">Apolygus lucorum</name>
    <name type="common">Small green plant bug</name>
    <name type="synonym">Lygocoris lucorum</name>
    <dbReference type="NCBI Taxonomy" id="248454"/>
    <lineage>
        <taxon>Eukaryota</taxon>
        <taxon>Metazoa</taxon>
        <taxon>Ecdysozoa</taxon>
        <taxon>Arthropoda</taxon>
        <taxon>Hexapoda</taxon>
        <taxon>Insecta</taxon>
        <taxon>Pterygota</taxon>
        <taxon>Neoptera</taxon>
        <taxon>Paraneoptera</taxon>
        <taxon>Hemiptera</taxon>
        <taxon>Heteroptera</taxon>
        <taxon>Panheteroptera</taxon>
        <taxon>Cimicomorpha</taxon>
        <taxon>Miridae</taxon>
        <taxon>Mirini</taxon>
        <taxon>Apolygus</taxon>
    </lineage>
</organism>
<dbReference type="Proteomes" id="UP000466442">
    <property type="component" value="Unassembled WGS sequence"/>
</dbReference>
<sequence>MIDVAQADIDVQLFSNVLENGEFDLLPNYYAKLAAHQSTLRGDQNRMKDIEIPKSARPAQELLTIQLDKLIFKLRGILPKNAESSTTYVYGSK</sequence>
<name>A0A6A4JL32_APOLU</name>
<gene>
    <name evidence="1" type="ORF">GE061_003310</name>
</gene>
<comment type="caution">
    <text evidence="1">The sequence shown here is derived from an EMBL/GenBank/DDBJ whole genome shotgun (WGS) entry which is preliminary data.</text>
</comment>
<protein>
    <submittedName>
        <fullName evidence="1">Uncharacterized protein</fullName>
    </submittedName>
</protein>